<dbReference type="InterPro" id="IPR035441">
    <property type="entry name" value="TFIIS/LEDGF_dom_sf"/>
</dbReference>
<feature type="compositionally biased region" description="Basic and acidic residues" evidence="3">
    <location>
        <begin position="629"/>
        <end position="642"/>
    </location>
</feature>
<evidence type="ECO:0000313" key="8">
    <source>
        <dbReference type="Proteomes" id="UP000437068"/>
    </source>
</evidence>
<dbReference type="Proteomes" id="UP000437068">
    <property type="component" value="Unassembled WGS sequence"/>
</dbReference>
<proteinExistence type="predicted"/>
<evidence type="ECO:0000259" key="5">
    <source>
        <dbReference type="PROSITE" id="PS50103"/>
    </source>
</evidence>
<dbReference type="PANTHER" id="PTHR46557:SF1">
    <property type="entry name" value="SERINE_THREONINE-PROTEIN PHOSPHATASE 1 REGULATORY SUBUNIT 10"/>
    <property type="match status" value="1"/>
</dbReference>
<dbReference type="EMBL" id="QXGE01000133">
    <property type="protein sequence ID" value="KAE9323224.1"/>
    <property type="molecule type" value="Genomic_DNA"/>
</dbReference>
<dbReference type="Gene3D" id="1.20.930.10">
    <property type="entry name" value="Conserved domain common to transcription factors TFIIS, elongin A, CRSP70"/>
    <property type="match status" value="1"/>
</dbReference>
<dbReference type="GO" id="GO:0008270">
    <property type="term" value="F:zinc ion binding"/>
    <property type="evidence" value="ECO:0007669"/>
    <property type="project" value="UniProtKB-KW"/>
</dbReference>
<keyword evidence="4" id="KW-0732">Signal</keyword>
<feature type="region of interest" description="Disordered" evidence="3">
    <location>
        <begin position="591"/>
        <end position="642"/>
    </location>
</feature>
<dbReference type="GO" id="GO:0005634">
    <property type="term" value="C:nucleus"/>
    <property type="evidence" value="ECO:0007669"/>
    <property type="project" value="UniProtKB-SubCell"/>
</dbReference>
<dbReference type="InterPro" id="IPR000571">
    <property type="entry name" value="Znf_CCCH"/>
</dbReference>
<dbReference type="PANTHER" id="PTHR46557">
    <property type="entry name" value="SERINE/THREONINE-PROTEIN PHOSPHATASE 1 REGULATORY SUBUNIT 10-RELATED"/>
    <property type="match status" value="1"/>
</dbReference>
<accession>A0A6A4EFN9</accession>
<dbReference type="GO" id="GO:0008157">
    <property type="term" value="F:protein phosphatase 1 binding"/>
    <property type="evidence" value="ECO:0007669"/>
    <property type="project" value="TreeGrafter"/>
</dbReference>
<feature type="signal peptide" evidence="4">
    <location>
        <begin position="1"/>
        <end position="18"/>
    </location>
</feature>
<dbReference type="AlphaFoldDB" id="A0A6A4EFN9"/>
<evidence type="ECO:0000256" key="3">
    <source>
        <dbReference type="SAM" id="MobiDB-lite"/>
    </source>
</evidence>
<dbReference type="PROSITE" id="PS51319">
    <property type="entry name" value="TFIIS_N"/>
    <property type="match status" value="1"/>
</dbReference>
<dbReference type="InterPro" id="IPR017923">
    <property type="entry name" value="TFIIS_N"/>
</dbReference>
<feature type="domain" description="C3H1-type" evidence="5">
    <location>
        <begin position="783"/>
        <end position="811"/>
    </location>
</feature>
<protein>
    <recommendedName>
        <fullName evidence="9">Serine/threonine-protein phosphatase 1 regulatory subunit 10</fullName>
    </recommendedName>
</protein>
<dbReference type="GO" id="GO:0072357">
    <property type="term" value="C:PTW/PP1 phosphatase complex"/>
    <property type="evidence" value="ECO:0007669"/>
    <property type="project" value="TreeGrafter"/>
</dbReference>
<evidence type="ECO:0000256" key="4">
    <source>
        <dbReference type="SAM" id="SignalP"/>
    </source>
</evidence>
<keyword evidence="2" id="KW-0863">Zinc-finger</keyword>
<keyword evidence="1" id="KW-0539">Nucleus</keyword>
<dbReference type="PROSITE" id="PS50103">
    <property type="entry name" value="ZF_C3H1"/>
    <property type="match status" value="1"/>
</dbReference>
<dbReference type="GO" id="GO:0000785">
    <property type="term" value="C:chromatin"/>
    <property type="evidence" value="ECO:0007669"/>
    <property type="project" value="TreeGrafter"/>
</dbReference>
<feature type="region of interest" description="Disordered" evidence="3">
    <location>
        <begin position="704"/>
        <end position="759"/>
    </location>
</feature>
<feature type="compositionally biased region" description="Low complexity" evidence="3">
    <location>
        <begin position="403"/>
        <end position="417"/>
    </location>
</feature>
<keyword evidence="2" id="KW-0479">Metal-binding</keyword>
<dbReference type="SUPFAM" id="SSF47676">
    <property type="entry name" value="Conserved domain common to transcription factors TFIIS, elongin A, CRSP70"/>
    <property type="match status" value="1"/>
</dbReference>
<feature type="compositionally biased region" description="Low complexity" evidence="3">
    <location>
        <begin position="381"/>
        <end position="395"/>
    </location>
</feature>
<feature type="region of interest" description="Disordered" evidence="3">
    <location>
        <begin position="280"/>
        <end position="333"/>
    </location>
</feature>
<comment type="subcellular location">
    <subcellularLocation>
        <location evidence="1">Nucleus</location>
    </subcellularLocation>
</comment>
<gene>
    <name evidence="7" type="ORF">PF001_g4010</name>
</gene>
<feature type="domain" description="TFIIS N-terminal" evidence="6">
    <location>
        <begin position="203"/>
        <end position="277"/>
    </location>
</feature>
<feature type="region of interest" description="Disordered" evidence="3">
    <location>
        <begin position="375"/>
        <end position="421"/>
    </location>
</feature>
<evidence type="ECO:0000259" key="6">
    <source>
        <dbReference type="PROSITE" id="PS51319"/>
    </source>
</evidence>
<evidence type="ECO:0000256" key="2">
    <source>
        <dbReference type="PROSITE-ProRule" id="PRU00723"/>
    </source>
</evidence>
<dbReference type="Pfam" id="PF08711">
    <property type="entry name" value="Med26"/>
    <property type="match status" value="1"/>
</dbReference>
<feature type="compositionally biased region" description="Low complexity" evidence="3">
    <location>
        <begin position="592"/>
        <end position="610"/>
    </location>
</feature>
<keyword evidence="2" id="KW-0862">Zinc</keyword>
<organism evidence="7 8">
    <name type="scientific">Phytophthora fragariae</name>
    <dbReference type="NCBI Taxonomy" id="53985"/>
    <lineage>
        <taxon>Eukaryota</taxon>
        <taxon>Sar</taxon>
        <taxon>Stramenopiles</taxon>
        <taxon>Oomycota</taxon>
        <taxon>Peronosporomycetes</taxon>
        <taxon>Peronosporales</taxon>
        <taxon>Peronosporaceae</taxon>
        <taxon>Phytophthora</taxon>
    </lineage>
</organism>
<evidence type="ECO:0000256" key="1">
    <source>
        <dbReference type="PROSITE-ProRule" id="PRU00649"/>
    </source>
</evidence>
<evidence type="ECO:0008006" key="9">
    <source>
        <dbReference type="Google" id="ProtNLM"/>
    </source>
</evidence>
<evidence type="ECO:0000313" key="7">
    <source>
        <dbReference type="EMBL" id="KAE9323224.1"/>
    </source>
</evidence>
<name>A0A6A4EFN9_9STRA</name>
<comment type="caution">
    <text evidence="7">The sequence shown here is derived from an EMBL/GenBank/DDBJ whole genome shotgun (WGS) entry which is preliminary data.</text>
</comment>
<reference evidence="7 8" key="1">
    <citation type="submission" date="2018-08" db="EMBL/GenBank/DDBJ databases">
        <title>Genomic investigation of the strawberry pathogen Phytophthora fragariae indicates pathogenicity is determined by transcriptional variation in three key races.</title>
        <authorList>
            <person name="Adams T.M."/>
            <person name="Armitage A.D."/>
            <person name="Sobczyk M.K."/>
            <person name="Bates H.J."/>
            <person name="Dunwell J.M."/>
            <person name="Nellist C.F."/>
            <person name="Harrison R.J."/>
        </authorList>
    </citation>
    <scope>NUCLEOTIDE SEQUENCE [LARGE SCALE GENOMIC DNA]</scope>
    <source>
        <strain evidence="7 8">A4</strain>
    </source>
</reference>
<feature type="chain" id="PRO_5025489557" description="Serine/threonine-protein phosphatase 1 regulatory subunit 10" evidence="4">
    <location>
        <begin position="19"/>
        <end position="865"/>
    </location>
</feature>
<sequence length="865" mass="93677">MSHVIRTGLVVAFPCVDALSGPERPAHTQPTHCSRQDQTMNVNMERASFTSLLEHSQFGAPLQVPQQPMMQPAFGLQGMVSQPMSMGAPQFKPQPVQHHQAPAPVKLPADQSVPNVLQNMMSRSNSSKLTPSSVEASLLSLVDGELRVSSISNLPVFLKILPRCKTEPEQTVALVVLRATSTASDAKLSHACAAAFEKGGGLRVARAWVESAVAWQHNDLLVLLLEVLQTLPLQLTSITEARINEPIVKLRKNAREERVKRAAQDLLKFWRSKFTEKEKAPAPSSLVKEKTQDSSKPSSSTTASSAKEAPSTAPSSVAAKPVPAKQSKVLKKRTIKRLERLPFGGGSAVAKSSDLIGNLMQRKSAKEAAAAAAVAEKKKGTSSSGSKGVESISSSDGKRDDSLSTSDGSISATSSVDDALSSMPLPTIQSFKAASTSSSSPKERKRIRWADESGEELVKVKLIESWRDLVPYDPRHDDESFKDAKLREHANERHALLAQQHKVPPAVAASKSREWSTPAFIRLPEAVAARVDINAVTDEMHVQDSRRRHVDEYEVLAGEMPIPSPKEWERVNEPHRGPPLEIPLSDVVEGEPSSAAMMAPPTSSAPPAYSREGYPSGGYSQAPGYDQRGFNDRSEYNGRQDPEADRKLREALGPLQENTVAVLLDNPDVVPQVLEEAQRHGNRIPDARVFEIVDQYRRGRYQAPPNAGGPPPSFSHYGSQQQQYGDMGPGAGYDHQYQQQYPPQQGPPGGPFMPGKRKADAMGAPHIGLMADAPQSKRPSKKNRGTLPCRYFASPMGCKHGGNCHYAHVQPVPANGPESIYINQNGPMMGGRGAGPMMGGRGAGPMERYGPAAMQQPGHHMRGGR</sequence>
<feature type="zinc finger region" description="C3H1-type" evidence="2">
    <location>
        <begin position="783"/>
        <end position="811"/>
    </location>
</feature>
<feature type="compositionally biased region" description="Low complexity" evidence="3">
    <location>
        <begin position="294"/>
        <end position="325"/>
    </location>
</feature>